<comment type="caution">
    <text evidence="2">The sequence shown here is derived from an EMBL/GenBank/DDBJ whole genome shotgun (WGS) entry which is preliminary data.</text>
</comment>
<dbReference type="GO" id="GO:0016301">
    <property type="term" value="F:kinase activity"/>
    <property type="evidence" value="ECO:0007669"/>
    <property type="project" value="UniProtKB-KW"/>
</dbReference>
<dbReference type="InterPro" id="IPR002575">
    <property type="entry name" value="Aminoglycoside_PTrfase"/>
</dbReference>
<organism evidence="2 3">
    <name type="scientific">Spirosoma utsteinense</name>
    <dbReference type="NCBI Taxonomy" id="2585773"/>
    <lineage>
        <taxon>Bacteria</taxon>
        <taxon>Pseudomonadati</taxon>
        <taxon>Bacteroidota</taxon>
        <taxon>Cytophagia</taxon>
        <taxon>Cytophagales</taxon>
        <taxon>Cytophagaceae</taxon>
        <taxon>Spirosoma</taxon>
    </lineage>
</organism>
<accession>A0ABR6W2T1</accession>
<dbReference type="InterPro" id="IPR041726">
    <property type="entry name" value="ACAD10_11_N"/>
</dbReference>
<evidence type="ECO:0000259" key="1">
    <source>
        <dbReference type="Pfam" id="PF01636"/>
    </source>
</evidence>
<keyword evidence="3" id="KW-1185">Reference proteome</keyword>
<dbReference type="InterPro" id="IPR011009">
    <property type="entry name" value="Kinase-like_dom_sf"/>
</dbReference>
<reference evidence="2 3" key="1">
    <citation type="submission" date="2019-06" db="EMBL/GenBank/DDBJ databases">
        <title>Spirosoma utsteinense sp. nov. isolated from Antarctic ice-free soils.</title>
        <authorList>
            <person name="Tahon G."/>
        </authorList>
    </citation>
    <scope>NUCLEOTIDE SEQUENCE [LARGE SCALE GENOMIC DNA]</scope>
    <source>
        <strain evidence="2 3">LMG 31447</strain>
    </source>
</reference>
<dbReference type="Proteomes" id="UP000700732">
    <property type="component" value="Unassembled WGS sequence"/>
</dbReference>
<dbReference type="PANTHER" id="PTHR47829">
    <property type="entry name" value="HYDROLASE, PUTATIVE (AFU_ORTHOLOGUE AFUA_1G12880)-RELATED"/>
    <property type="match status" value="1"/>
</dbReference>
<dbReference type="PANTHER" id="PTHR47829:SF1">
    <property type="entry name" value="HAD FAMILY PHOSPHATASE"/>
    <property type="match status" value="1"/>
</dbReference>
<keyword evidence="2" id="KW-0808">Transferase</keyword>
<dbReference type="CDD" id="cd05154">
    <property type="entry name" value="ACAD10_11_N-like"/>
    <property type="match status" value="1"/>
</dbReference>
<dbReference type="InterPro" id="IPR052898">
    <property type="entry name" value="ACAD10-like"/>
</dbReference>
<dbReference type="Gene3D" id="3.90.1200.10">
    <property type="match status" value="1"/>
</dbReference>
<sequence length="371" mass="41169">MTPIKQDTPTTTRPGEELNIHALQTYLDDHTPDFGTITNVAQFPGGYSNLTYLLSVQKSGLSEQEYVLRRPPVGAKDIKGGHDMSREFRVLSLLRDAGYPKIPAPVVFCEDESILGCPFYVMARVPGVILRANTAPKMAIPADTMRRLSESLVDNLVQLHALDIQQTGLNQLGKPEGYVKRQVDGWSKRYLAAQTDDVPAMTDLARYLSDALPDENAPGHNAPTLLHNDFKYDNVVFDVDALTGPSATDVRAVLDWEMCTVGDPLMDVGTSLSYWAEADDDPFRKTFNLTHLPGNLTRHAFAQRYAEGSGRDISNLLYYYIFGLFKNAVVIQQIYGRYKKGLTNDPRFAALLTGVQTLSQAGVKSVETNKY</sequence>
<name>A0ABR6W2T1_9BACT</name>
<gene>
    <name evidence="2" type="ORF">FH603_682</name>
</gene>
<feature type="domain" description="Aminoglycoside phosphotransferase" evidence="1">
    <location>
        <begin position="40"/>
        <end position="288"/>
    </location>
</feature>
<dbReference type="RefSeq" id="WP_186736032.1">
    <property type="nucleotide sequence ID" value="NZ_VFIA01000003.1"/>
</dbReference>
<dbReference type="EMBL" id="VFIA01000003">
    <property type="protein sequence ID" value="MBC3790197.1"/>
    <property type="molecule type" value="Genomic_DNA"/>
</dbReference>
<dbReference type="SUPFAM" id="SSF56112">
    <property type="entry name" value="Protein kinase-like (PK-like)"/>
    <property type="match status" value="1"/>
</dbReference>
<evidence type="ECO:0000313" key="2">
    <source>
        <dbReference type="EMBL" id="MBC3790197.1"/>
    </source>
</evidence>
<dbReference type="Pfam" id="PF01636">
    <property type="entry name" value="APH"/>
    <property type="match status" value="1"/>
</dbReference>
<keyword evidence="2" id="KW-0418">Kinase</keyword>
<evidence type="ECO:0000313" key="3">
    <source>
        <dbReference type="Proteomes" id="UP000700732"/>
    </source>
</evidence>
<dbReference type="Gene3D" id="3.30.200.20">
    <property type="entry name" value="Phosphorylase Kinase, domain 1"/>
    <property type="match status" value="1"/>
</dbReference>
<proteinExistence type="predicted"/>
<protein>
    <submittedName>
        <fullName evidence="2">Aminoglycoside phosphotransferase (APT) family kinase protein</fullName>
    </submittedName>
</protein>